<dbReference type="EMBL" id="LVVZ01000005">
    <property type="protein sequence ID" value="OKL45447.1"/>
    <property type="molecule type" value="Genomic_DNA"/>
</dbReference>
<sequence>MWQRHEERFIQKLVSQPPIEVFDEGALDRFTWRDVVTLDFNPVRPLQDRVAGEFAPVFTDDHLRLATLLDDPIQLTSNPKARERCIGDKAQAFPGAIIDDR</sequence>
<comment type="caution">
    <text evidence="1">The sequence shown here is derived from an EMBL/GenBank/DDBJ whole genome shotgun (WGS) entry which is preliminary data.</text>
</comment>
<reference evidence="1 2" key="1">
    <citation type="submission" date="2016-03" db="EMBL/GenBank/DDBJ databases">
        <title>Genome sequence of Nesiotobacter sp. nov., a moderately halophilic alphaproteobacterium isolated from the Yellow Sea, China.</title>
        <authorList>
            <person name="Zhang G."/>
            <person name="Zhang R."/>
        </authorList>
    </citation>
    <scope>NUCLEOTIDE SEQUENCE [LARGE SCALE GENOMIC DNA]</scope>
    <source>
        <strain evidence="1 2">WB1-6</strain>
    </source>
</reference>
<name>A0A1U7JL52_9HYPH</name>
<gene>
    <name evidence="1" type="ORF">A3843_03760</name>
</gene>
<protein>
    <submittedName>
        <fullName evidence="1">Uncharacterized protein</fullName>
    </submittedName>
</protein>
<dbReference type="AlphaFoldDB" id="A0A1U7JL52"/>
<accession>A0A1U7JL52</accession>
<proteinExistence type="predicted"/>
<evidence type="ECO:0000313" key="1">
    <source>
        <dbReference type="EMBL" id="OKL45447.1"/>
    </source>
</evidence>
<evidence type="ECO:0000313" key="2">
    <source>
        <dbReference type="Proteomes" id="UP000185783"/>
    </source>
</evidence>
<organism evidence="1 2">
    <name type="scientific">Pseudovibrio exalbescens</name>
    <dbReference type="NCBI Taxonomy" id="197461"/>
    <lineage>
        <taxon>Bacteria</taxon>
        <taxon>Pseudomonadati</taxon>
        <taxon>Pseudomonadota</taxon>
        <taxon>Alphaproteobacteria</taxon>
        <taxon>Hyphomicrobiales</taxon>
        <taxon>Stappiaceae</taxon>
        <taxon>Pseudovibrio</taxon>
    </lineage>
</organism>
<dbReference type="Proteomes" id="UP000185783">
    <property type="component" value="Unassembled WGS sequence"/>
</dbReference>
<keyword evidence="2" id="KW-1185">Reference proteome</keyword>